<dbReference type="VEuPathDB" id="PlasmoDB:PVP01_0902500"/>
<dbReference type="VEuPathDB" id="PlasmoDB:PVW1_000027100"/>
<accession>A0A1G4HCA2</accession>
<feature type="transmembrane region" description="Helical" evidence="1">
    <location>
        <begin position="143"/>
        <end position="168"/>
    </location>
</feature>
<protein>
    <submittedName>
        <fullName evidence="2">Uncharacterized protein</fullName>
    </submittedName>
</protein>
<evidence type="ECO:0000313" key="3">
    <source>
        <dbReference type="Proteomes" id="UP000305196"/>
    </source>
</evidence>
<proteinExistence type="predicted"/>
<dbReference type="VEuPathDB" id="PlasmoDB:PVPAM_000012400"/>
<keyword evidence="1" id="KW-0812">Transmembrane</keyword>
<name>A0A1G4HCA2_PLAVI</name>
<gene>
    <name evidence="2" type="ORF">PVC01_090005600</name>
</gene>
<evidence type="ECO:0000256" key="1">
    <source>
        <dbReference type="SAM" id="Phobius"/>
    </source>
</evidence>
<dbReference type="AlphaFoldDB" id="A0A1G4HCA2"/>
<organism evidence="2 3">
    <name type="scientific">Plasmodium vivax</name>
    <name type="common">malaria parasite P. vivax</name>
    <dbReference type="NCBI Taxonomy" id="5855"/>
    <lineage>
        <taxon>Eukaryota</taxon>
        <taxon>Sar</taxon>
        <taxon>Alveolata</taxon>
        <taxon>Apicomplexa</taxon>
        <taxon>Aconoidasida</taxon>
        <taxon>Haemosporida</taxon>
        <taxon>Plasmodiidae</taxon>
        <taxon>Plasmodium</taxon>
        <taxon>Plasmodium (Plasmodium)</taxon>
    </lineage>
</organism>
<dbReference type="Proteomes" id="UP000305196">
    <property type="component" value="Chromosome 9"/>
</dbReference>
<reference evidence="2 3" key="1">
    <citation type="submission" date="2016-07" db="EMBL/GenBank/DDBJ databases">
        <authorList>
            <consortium name="Pathogen Informatics"/>
        </authorList>
    </citation>
    <scope>NUCLEOTIDE SEQUENCE [LARGE SCALE GENOMIC DNA]</scope>
</reference>
<evidence type="ECO:0000313" key="2">
    <source>
        <dbReference type="EMBL" id="SCO72511.1"/>
    </source>
</evidence>
<keyword evidence="1" id="KW-0472">Membrane</keyword>
<dbReference type="EMBL" id="LT615264">
    <property type="protein sequence ID" value="SCO72511.1"/>
    <property type="molecule type" value="Genomic_DNA"/>
</dbReference>
<feature type="transmembrane region" description="Helical" evidence="1">
    <location>
        <begin position="76"/>
        <end position="96"/>
    </location>
</feature>
<keyword evidence="1" id="KW-1133">Transmembrane helix</keyword>
<sequence length="253" mass="29683">MHKNKINFNRSSEECKKFLCHSVYYKKCESCIHNNDISIKNRNELKKCNSRFSPNEFLYKLFNYLPNTLDNKVMTCFIKLIRIFQLFILQFTVVMADERGEGEESTIVKLIGEYANTVWDKYKELLKKICALFGENDNCEEKVAIPVAVFAFVLLFCIICLICCKCCCKKSCCKKKEIDESDVDYNQFMMGPDGQMYNQMYQGQMMQPQMIPAGMMYPQMYPLMYPQMYPQMYEGTEMQGQGIQGQEMQNSEM</sequence>